<dbReference type="EMBL" id="LAVV01000732">
    <property type="protein sequence ID" value="KNZ64105.1"/>
    <property type="molecule type" value="Genomic_DNA"/>
</dbReference>
<evidence type="ECO:0000313" key="3">
    <source>
        <dbReference type="Proteomes" id="UP000037035"/>
    </source>
</evidence>
<organism evidence="2 3">
    <name type="scientific">Puccinia sorghi</name>
    <dbReference type="NCBI Taxonomy" id="27349"/>
    <lineage>
        <taxon>Eukaryota</taxon>
        <taxon>Fungi</taxon>
        <taxon>Dikarya</taxon>
        <taxon>Basidiomycota</taxon>
        <taxon>Pucciniomycotina</taxon>
        <taxon>Pucciniomycetes</taxon>
        <taxon>Pucciniales</taxon>
        <taxon>Pucciniaceae</taxon>
        <taxon>Puccinia</taxon>
    </lineage>
</organism>
<proteinExistence type="predicted"/>
<protein>
    <submittedName>
        <fullName evidence="2">Uncharacterized protein</fullName>
    </submittedName>
</protein>
<sequence length="580" mass="65709">MNSLMTMPTKKKKKLTCTFPRNFSCNLRYNLCASWERGLNDPHNQDLVQLFLFLLSFNFAWPKIPFTRGQFLALHCQVLSLIFITFLHNVYWHIQLIQNSQLARSGKSIFYNNIKGRQMSEKYRKTHSVGLKCRCRENNEFDSLYEYERVKDMQLLIWNYLVILMFHGDCRAENWIFSPNLLRYVHTPQSPGRHTVPGLPLNLFCIHPNPLELFILSSCLCMATPLTLGFIYLTSSCALPMPLNPIMGKSSLDFSHNQSPSLAAMNVPHPIWSQQSPWFHCVDGAGVQRVNPAVFPRGRFCFKFAQLPTFDMKKLPVSFCCHSKLSPTVIQPSFDAQSLFRLQSDFYKTYTYANMWGLSVSLDGACCMSNAWSTSCTYWQASETITRHQLGAPGAKTGGIAVKLSPWVGTSDNPICHITGDGVLLEDLKLCFHEKHHWKPSCFNFPGVETVQNKTDYKVPDHPSIYVKLTVTTSTYCTMNPIKFLFHQISHLDGLIGQADKVQVLPIDLMIILCQSPVVLKPPGNMCQGCPLPELRILHSGKQGMTPHPEIYILSPEQSVTRTPEPSSSPRTGLNSLGIC</sequence>
<dbReference type="Proteomes" id="UP000037035">
    <property type="component" value="Unassembled WGS sequence"/>
</dbReference>
<gene>
    <name evidence="2" type="ORF">VP01_1065g2</name>
</gene>
<keyword evidence="3" id="KW-1185">Reference proteome</keyword>
<evidence type="ECO:0000313" key="2">
    <source>
        <dbReference type="EMBL" id="KNZ64105.1"/>
    </source>
</evidence>
<name>A0A0L6VV57_9BASI</name>
<accession>A0A0L6VV57</accession>
<comment type="caution">
    <text evidence="2">The sequence shown here is derived from an EMBL/GenBank/DDBJ whole genome shotgun (WGS) entry which is preliminary data.</text>
</comment>
<feature type="region of interest" description="Disordered" evidence="1">
    <location>
        <begin position="557"/>
        <end position="580"/>
    </location>
</feature>
<evidence type="ECO:0000256" key="1">
    <source>
        <dbReference type="SAM" id="MobiDB-lite"/>
    </source>
</evidence>
<dbReference type="AlphaFoldDB" id="A0A0L6VV57"/>
<reference evidence="2 3" key="1">
    <citation type="submission" date="2015-08" db="EMBL/GenBank/DDBJ databases">
        <title>Next Generation Sequencing and Analysis of the Genome of Puccinia sorghi L Schw, the Causal Agent of Maize Common Rust.</title>
        <authorList>
            <person name="Rochi L."/>
            <person name="Burguener G."/>
            <person name="Darino M."/>
            <person name="Turjanski A."/>
            <person name="Kreff E."/>
            <person name="Dieguez M.J."/>
            <person name="Sacco F."/>
        </authorList>
    </citation>
    <scope>NUCLEOTIDE SEQUENCE [LARGE SCALE GENOMIC DNA]</scope>
    <source>
        <strain evidence="2 3">RO10H11247</strain>
    </source>
</reference>
<dbReference type="VEuPathDB" id="FungiDB:VP01_1065g2"/>